<comment type="caution">
    <text evidence="4">The sequence shown here is derived from an EMBL/GenBank/DDBJ whole genome shotgun (WGS) entry which is preliminary data.</text>
</comment>
<proteinExistence type="inferred from homology"/>
<dbReference type="GO" id="GO:0004672">
    <property type="term" value="F:protein kinase activity"/>
    <property type="evidence" value="ECO:0007669"/>
    <property type="project" value="InterPro"/>
</dbReference>
<dbReference type="PROSITE" id="PS50011">
    <property type="entry name" value="PROTEIN_KINASE_DOM"/>
    <property type="match status" value="1"/>
</dbReference>
<reference evidence="5 6" key="2">
    <citation type="submission" date="2024-05" db="EMBL/GenBank/DDBJ databases">
        <authorList>
            <person name="Chen Y."/>
            <person name="Shah S."/>
            <person name="Dougan E. K."/>
            <person name="Thang M."/>
            <person name="Chan C."/>
        </authorList>
    </citation>
    <scope>NUCLEOTIDE SEQUENCE [LARGE SCALE GENOMIC DNA]</scope>
</reference>
<dbReference type="InterPro" id="IPR000719">
    <property type="entry name" value="Prot_kinase_dom"/>
</dbReference>
<sequence length="1136" mass="126984">MARNEKGSKHSVMTSPGGTLMNFRSSTKTRRFDKEMGAIEKDRLCQVLKKDVRGNAKQFWDALKSASLQHFESTDAVFMAFSSPSDCMMSLEQFQELSEYLGFALTYHSAKTLFEQKLRDREMNAMTLEDFQDACIVAPLDRIRARLRGHRQNMLACAFHIDNFIRHLSLFTGEDHRRRAVTRFQQKLTTRFCVTLWSSLQQWAERKTLAGEPMISKETFLKLVDSIQSFQAFEMDFFGNIYERVDRGQKGEVVMFDLTVTILLMATSNSRCDKAKLIFTVFDTDGDGCLSSEQQRENQRGMAAMASPFASPVSVASAGRSATGATGATCATLASRGAGGVAVADETGWHPKLAATAALAVTFSLGKRGRRAAVRPKVLCRATNIFERSSLEAGAKLLEEAVKSSNGFTSFSEEKNRQSYVSQQAALEGLEDWRRETTVGCFSWLEDVNGVDDDGLPLVYSVEREVLTEDTKPGELGERWSRFLRISTPFITRFFYSLLNGRLWEDEASLASQAVDNMQELGPTFVKLGQVLSIRPDVLPPKTMKELARLQDAAIRTKMEDDIETFSNEEARKVIEKEMGKPVDEIFSSFSEEPIAAASLAQVYRATLRETGQEVAVKVQRPGALSTVSKDLYVLRRLADVVQPLIRRFTADETDPRRRTRQGKRDDYIALTETFAEGLYTELDFRNEALNALRMEELLKESLGESSLEKIIIPRPLMPFTTRRVMLSQWVNGVKLSTLPKEEIKELIAIGQEVFLTQLLDIGFFHGDPHPGNLLKITEGEDAGKLCLLDFGLVAQVPRKDRDIIVSAVVHLGTQNWEALIEDFQELGFLSEDTDKDALIPIMQRVLKPYLKGGGAQAFKNANFQALTQDLLKVNMEVKFSIPPYVSLLARSVATLEGVALQGDPGYQIVAMAYPFVIRRLLKNDSRLSFSALRELLYDPHTRRMRPQRLATMLQASLGVVADADSREGFIDFDSVPKDSAPVSEVVKFLLSPNASKLRPLLNAELAYGLDLVLRRTARRARSTLRDVLAPRVPVVGIRLPQPPLPPLLLPVPRDLQKTGPEAFQNGVDLISIEEVFEGVFPELNTSEARDVDFDTFNDAAKSIFNNGDELPEVSPQTLLALLRAVVQREDCGVPP</sequence>
<evidence type="ECO:0000313" key="5">
    <source>
        <dbReference type="EMBL" id="CAL4775654.1"/>
    </source>
</evidence>
<dbReference type="OrthoDB" id="427480at2759"/>
<evidence type="ECO:0000313" key="6">
    <source>
        <dbReference type="Proteomes" id="UP001152797"/>
    </source>
</evidence>
<organism evidence="4">
    <name type="scientific">Cladocopium goreaui</name>
    <dbReference type="NCBI Taxonomy" id="2562237"/>
    <lineage>
        <taxon>Eukaryota</taxon>
        <taxon>Sar</taxon>
        <taxon>Alveolata</taxon>
        <taxon>Dinophyceae</taxon>
        <taxon>Suessiales</taxon>
        <taxon>Symbiodiniaceae</taxon>
        <taxon>Cladocopium</taxon>
    </lineage>
</organism>
<dbReference type="InterPro" id="IPR050154">
    <property type="entry name" value="UbiB_kinase"/>
</dbReference>
<evidence type="ECO:0000256" key="2">
    <source>
        <dbReference type="SAM" id="MobiDB-lite"/>
    </source>
</evidence>
<dbReference type="InterPro" id="IPR011992">
    <property type="entry name" value="EF-hand-dom_pair"/>
</dbReference>
<dbReference type="EMBL" id="CAMXCT010001258">
    <property type="protein sequence ID" value="CAI3988342.1"/>
    <property type="molecule type" value="Genomic_DNA"/>
</dbReference>
<feature type="compositionally biased region" description="Polar residues" evidence="2">
    <location>
        <begin position="11"/>
        <end position="20"/>
    </location>
</feature>
<keyword evidence="6" id="KW-1185">Reference proteome</keyword>
<dbReference type="InterPro" id="IPR004147">
    <property type="entry name" value="ABC1_dom"/>
</dbReference>
<protein>
    <submittedName>
        <fullName evidence="5">Uncharacterized protein sll0005</fullName>
    </submittedName>
</protein>
<gene>
    <name evidence="4" type="ORF">C1SCF055_LOCUS15534</name>
</gene>
<dbReference type="SUPFAM" id="SSF47473">
    <property type="entry name" value="EF-hand"/>
    <property type="match status" value="1"/>
</dbReference>
<comment type="similarity">
    <text evidence="1">Belongs to the protein kinase superfamily. ADCK protein kinase family.</text>
</comment>
<feature type="region of interest" description="Disordered" evidence="2">
    <location>
        <begin position="1"/>
        <end position="20"/>
    </location>
</feature>
<name>A0A9P1FW01_9DINO</name>
<evidence type="ECO:0000259" key="3">
    <source>
        <dbReference type="PROSITE" id="PS50011"/>
    </source>
</evidence>
<dbReference type="Pfam" id="PF03109">
    <property type="entry name" value="ABC1"/>
    <property type="match status" value="1"/>
</dbReference>
<dbReference type="SUPFAM" id="SSF56112">
    <property type="entry name" value="Protein kinase-like (PK-like)"/>
    <property type="match status" value="1"/>
</dbReference>
<dbReference type="PANTHER" id="PTHR10566">
    <property type="entry name" value="CHAPERONE-ACTIVITY OF BC1 COMPLEX CABC1 -RELATED"/>
    <property type="match status" value="1"/>
</dbReference>
<evidence type="ECO:0000313" key="4">
    <source>
        <dbReference type="EMBL" id="CAI3988342.1"/>
    </source>
</evidence>
<accession>A0A9P1FW01</accession>
<dbReference type="Proteomes" id="UP001152797">
    <property type="component" value="Unassembled WGS sequence"/>
</dbReference>
<feature type="domain" description="Protein kinase" evidence="3">
    <location>
        <begin position="589"/>
        <end position="958"/>
    </location>
</feature>
<dbReference type="PANTHER" id="PTHR10566:SF121">
    <property type="entry name" value="PROTEIN KINASE DOMAIN-CONTAINING PROTEIN"/>
    <property type="match status" value="1"/>
</dbReference>
<dbReference type="GO" id="GO:0005524">
    <property type="term" value="F:ATP binding"/>
    <property type="evidence" value="ECO:0007669"/>
    <property type="project" value="InterPro"/>
</dbReference>
<dbReference type="Gene3D" id="1.10.238.10">
    <property type="entry name" value="EF-hand"/>
    <property type="match status" value="1"/>
</dbReference>
<dbReference type="CDD" id="cd05121">
    <property type="entry name" value="ABC1_ADCK3-like"/>
    <property type="match status" value="1"/>
</dbReference>
<dbReference type="AlphaFoldDB" id="A0A9P1FW01"/>
<dbReference type="InterPro" id="IPR011009">
    <property type="entry name" value="Kinase-like_dom_sf"/>
</dbReference>
<dbReference type="EMBL" id="CAMXCT020001258">
    <property type="protein sequence ID" value="CAL1141717.1"/>
    <property type="molecule type" value="Genomic_DNA"/>
</dbReference>
<reference evidence="4" key="1">
    <citation type="submission" date="2022-10" db="EMBL/GenBank/DDBJ databases">
        <authorList>
            <person name="Chen Y."/>
            <person name="Dougan E. K."/>
            <person name="Chan C."/>
            <person name="Rhodes N."/>
            <person name="Thang M."/>
        </authorList>
    </citation>
    <scope>NUCLEOTIDE SEQUENCE</scope>
</reference>
<evidence type="ECO:0000256" key="1">
    <source>
        <dbReference type="ARBA" id="ARBA00009670"/>
    </source>
</evidence>
<dbReference type="EMBL" id="CAMXCT030001258">
    <property type="protein sequence ID" value="CAL4775654.1"/>
    <property type="molecule type" value="Genomic_DNA"/>
</dbReference>